<keyword evidence="4" id="KW-1185">Reference proteome</keyword>
<dbReference type="EMBL" id="CAICTM010000731">
    <property type="protein sequence ID" value="CAB9515700.1"/>
    <property type="molecule type" value="Genomic_DNA"/>
</dbReference>
<feature type="compositionally biased region" description="Basic and acidic residues" evidence="1">
    <location>
        <begin position="491"/>
        <end position="506"/>
    </location>
</feature>
<feature type="chain" id="PRO_5040147867" evidence="2">
    <location>
        <begin position="28"/>
        <end position="527"/>
    </location>
</feature>
<dbReference type="Proteomes" id="UP001153069">
    <property type="component" value="Unassembled WGS sequence"/>
</dbReference>
<feature type="compositionally biased region" description="Low complexity" evidence="1">
    <location>
        <begin position="357"/>
        <end position="392"/>
    </location>
</feature>
<accession>A0A9N8E8C8</accession>
<evidence type="ECO:0000256" key="2">
    <source>
        <dbReference type="SAM" id="SignalP"/>
    </source>
</evidence>
<feature type="compositionally biased region" description="Low complexity" evidence="1">
    <location>
        <begin position="309"/>
        <end position="344"/>
    </location>
</feature>
<evidence type="ECO:0000313" key="4">
    <source>
        <dbReference type="Proteomes" id="UP001153069"/>
    </source>
</evidence>
<evidence type="ECO:0000313" key="3">
    <source>
        <dbReference type="EMBL" id="CAB9515700.1"/>
    </source>
</evidence>
<organism evidence="3 4">
    <name type="scientific">Seminavis robusta</name>
    <dbReference type="NCBI Taxonomy" id="568900"/>
    <lineage>
        <taxon>Eukaryota</taxon>
        <taxon>Sar</taxon>
        <taxon>Stramenopiles</taxon>
        <taxon>Ochrophyta</taxon>
        <taxon>Bacillariophyta</taxon>
        <taxon>Bacillariophyceae</taxon>
        <taxon>Bacillariophycidae</taxon>
        <taxon>Naviculales</taxon>
        <taxon>Naviculaceae</taxon>
        <taxon>Seminavis</taxon>
    </lineage>
</organism>
<feature type="region of interest" description="Disordered" evidence="1">
    <location>
        <begin position="165"/>
        <end position="506"/>
    </location>
</feature>
<feature type="compositionally biased region" description="Low complexity" evidence="1">
    <location>
        <begin position="176"/>
        <end position="190"/>
    </location>
</feature>
<evidence type="ECO:0000256" key="1">
    <source>
        <dbReference type="SAM" id="MobiDB-lite"/>
    </source>
</evidence>
<name>A0A9N8E8C8_9STRA</name>
<dbReference type="AlphaFoldDB" id="A0A9N8E8C8"/>
<comment type="caution">
    <text evidence="3">The sequence shown here is derived from an EMBL/GenBank/DDBJ whole genome shotgun (WGS) entry which is preliminary data.</text>
</comment>
<proteinExistence type="predicted"/>
<keyword evidence="2" id="KW-0732">Signal</keyword>
<protein>
    <submittedName>
        <fullName evidence="3">Uncharacterized protein</fullName>
    </submittedName>
</protein>
<feature type="compositionally biased region" description="Polar residues" evidence="1">
    <location>
        <begin position="398"/>
        <end position="410"/>
    </location>
</feature>
<gene>
    <name evidence="3" type="ORF">SEMRO_732_G194460.1</name>
</gene>
<feature type="compositionally biased region" description="Polar residues" evidence="1">
    <location>
        <begin position="455"/>
        <end position="464"/>
    </location>
</feature>
<feature type="signal peptide" evidence="2">
    <location>
        <begin position="1"/>
        <end position="27"/>
    </location>
</feature>
<feature type="compositionally biased region" description="Basic and acidic residues" evidence="1">
    <location>
        <begin position="191"/>
        <end position="241"/>
    </location>
</feature>
<reference evidence="3" key="1">
    <citation type="submission" date="2020-06" db="EMBL/GenBank/DDBJ databases">
        <authorList>
            <consortium name="Plant Systems Biology data submission"/>
        </authorList>
    </citation>
    <scope>NUCLEOTIDE SEQUENCE</scope>
    <source>
        <strain evidence="3">D6</strain>
    </source>
</reference>
<sequence length="527" mass="55659">MGRLLQIERLCPLLVVLVILLARTSSAEEEVKGLTTGSAAAAPDTEDKTANLRGLSFLGFGEEGSDTNQQEETDPPKLKQLPTAIPIPPPGSVKLIESVPCEPNHEKAKAFVGLFGRIDSGNEACAAEADPDSCAGGCCRFGTYFLCDRINAYTELPCVCNRNTAGNHPHRGHIHSSSSSSTTETTTETNSSDKENSDKKNEQETKQEDPKQQEDNDTTTEKPKESEETFKPRTGLLKDKLDEDEDKGTVPANDSTNRDGEDFEENEEQNKDGLIDAAANFFGVGEEQDNNDASNQEEAPNDGDAGPNTADTSSTETTESAATPGDSNNQASDSSANDEAAQDSVNKASFLTGGFGNSNSDTDTTASTGENTDTTNSDTAANTDDNNDATTAEGDNGEATQSESNNNEITNGGDDGGNHNAPGPEVNEASFTLGWGGPPDDGYDDPGASKHNLGAVSSSNTAQDYGNDKTETNDAAFLSNGWGGDPPPDNESDKSGHRGRELVDFDYDHGPINEAVFLTPFGGEPNY</sequence>